<evidence type="ECO:0000313" key="2">
    <source>
        <dbReference type="EMBL" id="TXD72718.1"/>
    </source>
</evidence>
<sequence length="111" mass="12496">MDVFADYILSYKSLYLIGLGVYLTLLLTSIIYRITKRKWKPVYVGIIVSLSVSLFHLQMANLPWDFSNISKVIILSIIIYGAAFALAASIAGIVRTTENQDERDVTYGDKN</sequence>
<dbReference type="Proteomes" id="UP000321497">
    <property type="component" value="Unassembled WGS sequence"/>
</dbReference>
<reference evidence="2 3" key="1">
    <citation type="submission" date="2019-08" db="EMBL/GenBank/DDBJ databases">
        <title>Genome of Aequorivita antarctica SW49 (type strain).</title>
        <authorList>
            <person name="Bowman J.P."/>
        </authorList>
    </citation>
    <scope>NUCLEOTIDE SEQUENCE [LARGE SCALE GENOMIC DNA]</scope>
    <source>
        <strain evidence="2 3">SW49</strain>
    </source>
</reference>
<feature type="transmembrane region" description="Helical" evidence="1">
    <location>
        <begin position="72"/>
        <end position="94"/>
    </location>
</feature>
<dbReference type="AlphaFoldDB" id="A0A5C6YYB3"/>
<comment type="caution">
    <text evidence="2">The sequence shown here is derived from an EMBL/GenBank/DDBJ whole genome shotgun (WGS) entry which is preliminary data.</text>
</comment>
<evidence type="ECO:0000313" key="3">
    <source>
        <dbReference type="Proteomes" id="UP000321497"/>
    </source>
</evidence>
<dbReference type="EMBL" id="VORT01000007">
    <property type="protein sequence ID" value="TXD72718.1"/>
    <property type="molecule type" value="Genomic_DNA"/>
</dbReference>
<protein>
    <submittedName>
        <fullName evidence="2">Uncharacterized protein</fullName>
    </submittedName>
</protein>
<evidence type="ECO:0000256" key="1">
    <source>
        <dbReference type="SAM" id="Phobius"/>
    </source>
</evidence>
<feature type="transmembrane region" description="Helical" evidence="1">
    <location>
        <begin position="42"/>
        <end position="60"/>
    </location>
</feature>
<keyword evidence="1" id="KW-0812">Transmembrane</keyword>
<accession>A0A5C6YYB3</accession>
<keyword evidence="1" id="KW-0472">Membrane</keyword>
<keyword evidence="3" id="KW-1185">Reference proteome</keyword>
<name>A0A5C6YYB3_9FLAO</name>
<organism evidence="2 3">
    <name type="scientific">Aequorivita antarctica</name>
    <dbReference type="NCBI Taxonomy" id="153266"/>
    <lineage>
        <taxon>Bacteria</taxon>
        <taxon>Pseudomonadati</taxon>
        <taxon>Bacteroidota</taxon>
        <taxon>Flavobacteriia</taxon>
        <taxon>Flavobacteriales</taxon>
        <taxon>Flavobacteriaceae</taxon>
        <taxon>Aequorivita</taxon>
    </lineage>
</organism>
<gene>
    <name evidence="2" type="ORF">ESU54_10880</name>
</gene>
<feature type="transmembrane region" description="Helical" evidence="1">
    <location>
        <begin position="14"/>
        <end position="35"/>
    </location>
</feature>
<dbReference type="RefSeq" id="WP_111844373.1">
    <property type="nucleotide sequence ID" value="NZ_UEGI01000006.1"/>
</dbReference>
<proteinExistence type="predicted"/>
<keyword evidence="1" id="KW-1133">Transmembrane helix</keyword>